<evidence type="ECO:0000313" key="5">
    <source>
        <dbReference type="EMBL" id="ORY33470.1"/>
    </source>
</evidence>
<comment type="catalytic activity">
    <reaction evidence="1">
        <text>Hydrolysis of terminal, non-reducing alpha-D-galactose residues in alpha-D-galactosides, including galactose oligosaccharides, galactomannans and galactolipids.</text>
        <dbReference type="EC" id="3.2.1.22"/>
    </reaction>
</comment>
<dbReference type="InterPro" id="IPR008811">
    <property type="entry name" value="Glycosyl_hydrolases_36"/>
</dbReference>
<dbReference type="Proteomes" id="UP000193986">
    <property type="component" value="Unassembled WGS sequence"/>
</dbReference>
<dbReference type="InterPro" id="IPR017853">
    <property type="entry name" value="GH"/>
</dbReference>
<proteinExistence type="inferred from homology"/>
<evidence type="ECO:0000313" key="6">
    <source>
        <dbReference type="Proteomes" id="UP000193986"/>
    </source>
</evidence>
<dbReference type="PANTHER" id="PTHR31268:SF32">
    <property type="entry name" value="GALACTINOL--SUCROSE GALACTOSYLTRANSFERASE 2-RELATED"/>
    <property type="match status" value="1"/>
</dbReference>
<sequence length="699" mass="77466">MEIFIQEVSLDAELKATRVPIAWSPLQAASDWKVISFIRNKPTWIEPRSQTSLSTHPALASTLILLKSPDWSTTLAIYPISTLQVNNNLVVATSSNAPVIHANVRRVKGQSKEKAWVLCAEARNRQEERNIVKRLVDEARKLVGGRPKKDLGRTESTLWDGLGICTWESFGGSSRVPDRPTKHMLLELVPSFPIKTYLIDDGWQDIRGSPDSERRLYSFHEWGGMGASMTEVVSSLKGKGVEKVGVWLTLQGYWDSIDPQSPLCDRYACVAHPVAKPNQPRGGVKVPLEAGDQVQYLPHPTKAAEFWKDWFIEIKSWGIDFVKVDNQAHFNTIVSPTSAETHQAMWSGMLSAAVEVLGSLENVIMCMSHNERMLNGPGGLDFARPPGNLVFRTSRFRLPQYHTSVLTRELSLIPDFDMFATNPPNHLPTYHALLRALSPGPILISDTPDVLTDRALTAKLTARDKSGNVKVVKARVPATVLSGRWFWDNLISNSEGPAMIASTPMPEAHGAILGAWNGHDVRAIDRITLRDVEDALDLDGGGLTSEFALWSVGHSRNSGQKVELLDKSWQGGMDIELEREDCEAVVLARVWDVGAYKVAVVGMLDKIACLAGISVRVEHDRLHVRTRYATKALSVLCFDRESAKSVGLTVEINNISIKPTMTTVKENPRVILLMISVGGEGEGLNRNKGHDYWEVIYTT</sequence>
<keyword evidence="6" id="KW-1185">Reference proteome</keyword>
<evidence type="ECO:0000256" key="4">
    <source>
        <dbReference type="ARBA" id="ARBA00049426"/>
    </source>
</evidence>
<organism evidence="5 6">
    <name type="scientific">Naematelia encephala</name>
    <dbReference type="NCBI Taxonomy" id="71784"/>
    <lineage>
        <taxon>Eukaryota</taxon>
        <taxon>Fungi</taxon>
        <taxon>Dikarya</taxon>
        <taxon>Basidiomycota</taxon>
        <taxon>Agaricomycotina</taxon>
        <taxon>Tremellomycetes</taxon>
        <taxon>Tremellales</taxon>
        <taxon>Naemateliaceae</taxon>
        <taxon>Naematelia</taxon>
    </lineage>
</organism>
<dbReference type="GO" id="GO:0047274">
    <property type="term" value="F:galactinol-sucrose galactosyltransferase activity"/>
    <property type="evidence" value="ECO:0007669"/>
    <property type="project" value="UniProtKB-EC"/>
</dbReference>
<comment type="catalytic activity">
    <reaction evidence="4">
        <text>alpha-D-galactosyl-(1-&gt;3)-1D-myo-inositol + sucrose = raffinose + myo-inositol</text>
        <dbReference type="Rhea" id="RHEA:20161"/>
        <dbReference type="ChEBI" id="CHEBI:16634"/>
        <dbReference type="ChEBI" id="CHEBI:17268"/>
        <dbReference type="ChEBI" id="CHEBI:17505"/>
        <dbReference type="ChEBI" id="CHEBI:17992"/>
        <dbReference type="EC" id="2.4.1.82"/>
    </reaction>
</comment>
<dbReference type="AlphaFoldDB" id="A0A1Y2BFY6"/>
<accession>A0A1Y2BFY6</accession>
<dbReference type="OrthoDB" id="4664297at2759"/>
<dbReference type="InParanoid" id="A0A1Y2BFY6"/>
<keyword evidence="5" id="KW-0378">Hydrolase</keyword>
<dbReference type="GO" id="GO:0004557">
    <property type="term" value="F:alpha-galactosidase activity"/>
    <property type="evidence" value="ECO:0007669"/>
    <property type="project" value="UniProtKB-EC"/>
</dbReference>
<evidence type="ECO:0000256" key="1">
    <source>
        <dbReference type="ARBA" id="ARBA00001255"/>
    </source>
</evidence>
<comment type="caution">
    <text evidence="5">The sequence shown here is derived from an EMBL/GenBank/DDBJ whole genome shotgun (WGS) entry which is preliminary data.</text>
</comment>
<dbReference type="STRING" id="71784.A0A1Y2BFY6"/>
<dbReference type="InterPro" id="IPR013785">
    <property type="entry name" value="Aldolase_TIM"/>
</dbReference>
<dbReference type="Gene3D" id="3.20.20.70">
    <property type="entry name" value="Aldolase class I"/>
    <property type="match status" value="1"/>
</dbReference>
<protein>
    <submittedName>
        <fullName evidence="5">Glycoside hydrolase superfamily</fullName>
    </submittedName>
</protein>
<name>A0A1Y2BFY6_9TREE</name>
<dbReference type="PANTHER" id="PTHR31268">
    <property type="match status" value="1"/>
</dbReference>
<evidence type="ECO:0000256" key="2">
    <source>
        <dbReference type="ARBA" id="ARBA00007240"/>
    </source>
</evidence>
<reference evidence="5 6" key="1">
    <citation type="submission" date="2016-07" db="EMBL/GenBank/DDBJ databases">
        <title>Pervasive Adenine N6-methylation of Active Genes in Fungi.</title>
        <authorList>
            <consortium name="DOE Joint Genome Institute"/>
            <person name="Mondo S.J."/>
            <person name="Dannebaum R.O."/>
            <person name="Kuo R.C."/>
            <person name="Labutti K."/>
            <person name="Haridas S."/>
            <person name="Kuo A."/>
            <person name="Salamov A."/>
            <person name="Ahrendt S.R."/>
            <person name="Lipzen A."/>
            <person name="Sullivan W."/>
            <person name="Andreopoulos W.B."/>
            <person name="Clum A."/>
            <person name="Lindquist E."/>
            <person name="Daum C."/>
            <person name="Ramamoorthy G.K."/>
            <person name="Gryganskyi A."/>
            <person name="Culley D."/>
            <person name="Magnuson J.K."/>
            <person name="James T.Y."/>
            <person name="O'Malley M.A."/>
            <person name="Stajich J.E."/>
            <person name="Spatafora J.W."/>
            <person name="Visel A."/>
            <person name="Grigoriev I.V."/>
        </authorList>
    </citation>
    <scope>NUCLEOTIDE SEQUENCE [LARGE SCALE GENOMIC DNA]</scope>
    <source>
        <strain evidence="5 6">68-887.2</strain>
    </source>
</reference>
<dbReference type="EMBL" id="MCFC01000006">
    <property type="protein sequence ID" value="ORY33470.1"/>
    <property type="molecule type" value="Genomic_DNA"/>
</dbReference>
<dbReference type="Pfam" id="PF05691">
    <property type="entry name" value="Raffinose_syn"/>
    <property type="match status" value="1"/>
</dbReference>
<keyword evidence="3" id="KW-0119">Carbohydrate metabolism</keyword>
<evidence type="ECO:0000256" key="3">
    <source>
        <dbReference type="ARBA" id="ARBA00023277"/>
    </source>
</evidence>
<comment type="similarity">
    <text evidence="2">Belongs to the glycosyl hydrolases 36 family.</text>
</comment>
<dbReference type="SUPFAM" id="SSF51445">
    <property type="entry name" value="(Trans)glycosidases"/>
    <property type="match status" value="1"/>
</dbReference>
<gene>
    <name evidence="5" type="ORF">BCR39DRAFT_557154</name>
</gene>